<name>A0A514CZJ7_9VIRU</name>
<dbReference type="EMBL" id="MN032934">
    <property type="protein sequence ID" value="QDH86790.1"/>
    <property type="molecule type" value="Genomic_RNA"/>
</dbReference>
<gene>
    <name evidence="1" type="ORF">H3Rhizo3795_000002</name>
</gene>
<accession>A0A514CZJ7</accession>
<reference evidence="1" key="1">
    <citation type="submission" date="2019-05" db="EMBL/GenBank/DDBJ databases">
        <title>Metatranscriptomic reconstruction reveals RNA viruses with the potential to shape carbon cycling in soil.</title>
        <authorList>
            <person name="Starr E.P."/>
            <person name="Nuccio E."/>
            <person name="Pett-Ridge J."/>
            <person name="Banfield J.F."/>
            <person name="Firestone M.K."/>
        </authorList>
    </citation>
    <scope>NUCLEOTIDE SEQUENCE</scope>
    <source>
        <strain evidence="1">H3_Rhizo_37_scaffold_95</strain>
    </source>
</reference>
<organism evidence="1">
    <name type="scientific">Leviviridae sp</name>
    <dbReference type="NCBI Taxonomy" id="2027243"/>
    <lineage>
        <taxon>Viruses</taxon>
        <taxon>Riboviria</taxon>
        <taxon>Orthornavirae</taxon>
        <taxon>Lenarviricota</taxon>
        <taxon>Leviviricetes</taxon>
        <taxon>Norzivirales</taxon>
        <taxon>Fiersviridae</taxon>
    </lineage>
</organism>
<protein>
    <submittedName>
        <fullName evidence="1">Uncharacterized protein</fullName>
    </submittedName>
</protein>
<proteinExistence type="predicted"/>
<sequence length="118" mass="12930">MFTDPQSVTRNSVAISLAKTKVGDLNSFYQSADGNYTLTISHQETNSQRVRTLVKLTERKVVTDPLSTANDYDTCQFQMTIDRPLVGWSATEIGYMVTALTGLVNGTGVVAKLYGEES</sequence>
<evidence type="ECO:0000313" key="1">
    <source>
        <dbReference type="EMBL" id="QDH86790.1"/>
    </source>
</evidence>